<dbReference type="Gene3D" id="3.10.20.30">
    <property type="match status" value="1"/>
</dbReference>
<dbReference type="Pfam" id="PF19296">
    <property type="entry name" value="RelA_AH_RIS"/>
    <property type="match status" value="1"/>
</dbReference>
<feature type="domain" description="TGS" evidence="4">
    <location>
        <begin position="402"/>
        <end position="463"/>
    </location>
</feature>
<dbReference type="InterPro" id="IPR007685">
    <property type="entry name" value="RelA_SpoT"/>
</dbReference>
<dbReference type="Gene3D" id="3.30.460.10">
    <property type="entry name" value="Beta Polymerase, domain 2"/>
    <property type="match status" value="1"/>
</dbReference>
<protein>
    <submittedName>
        <fullName evidence="5">GTP pyrophosphokinase</fullName>
    </submittedName>
</protein>
<organism evidence="5 6">
    <name type="scientific">Olivibacter domesticus</name>
    <name type="common">Pseudosphingobacterium domesticum</name>
    <dbReference type="NCBI Taxonomy" id="407022"/>
    <lineage>
        <taxon>Bacteria</taxon>
        <taxon>Pseudomonadati</taxon>
        <taxon>Bacteroidota</taxon>
        <taxon>Sphingobacteriia</taxon>
        <taxon>Sphingobacteriales</taxon>
        <taxon>Sphingobacteriaceae</taxon>
        <taxon>Olivibacter</taxon>
    </lineage>
</organism>
<evidence type="ECO:0000313" key="5">
    <source>
        <dbReference type="EMBL" id="SEK96523.1"/>
    </source>
</evidence>
<dbReference type="Pfam" id="PF13291">
    <property type="entry name" value="ACT_4"/>
    <property type="match status" value="1"/>
</dbReference>
<dbReference type="InterPro" id="IPR003607">
    <property type="entry name" value="HD/PDEase_dom"/>
</dbReference>
<dbReference type="SUPFAM" id="SSF109604">
    <property type="entry name" value="HD-domain/PDEase-like"/>
    <property type="match status" value="1"/>
</dbReference>
<dbReference type="Gene3D" id="3.30.70.260">
    <property type="match status" value="1"/>
</dbReference>
<keyword evidence="5" id="KW-0808">Transferase</keyword>
<dbReference type="Proteomes" id="UP000199421">
    <property type="component" value="Unassembled WGS sequence"/>
</dbReference>
<dbReference type="OrthoDB" id="9805041at2"/>
<dbReference type="AlphaFoldDB" id="A0A1H7LC18"/>
<dbReference type="Pfam" id="PF02824">
    <property type="entry name" value="TGS"/>
    <property type="match status" value="1"/>
</dbReference>
<dbReference type="Pfam" id="PF04607">
    <property type="entry name" value="RelA_SpoT"/>
    <property type="match status" value="1"/>
</dbReference>
<evidence type="ECO:0000259" key="3">
    <source>
        <dbReference type="PROSITE" id="PS51831"/>
    </source>
</evidence>
<dbReference type="GO" id="GO:0015969">
    <property type="term" value="P:guanosine tetraphosphate metabolic process"/>
    <property type="evidence" value="ECO:0007669"/>
    <property type="project" value="InterPro"/>
</dbReference>
<dbReference type="CDD" id="cd05399">
    <property type="entry name" value="NT_Rel-Spo_like"/>
    <property type="match status" value="1"/>
</dbReference>
<dbReference type="InterPro" id="IPR045865">
    <property type="entry name" value="ACT-like_dom_sf"/>
</dbReference>
<name>A0A1H7LC18_OLID1</name>
<dbReference type="PROSITE" id="PS51831">
    <property type="entry name" value="HD"/>
    <property type="match status" value="1"/>
</dbReference>
<gene>
    <name evidence="5" type="ORF">SAMN05661044_01626</name>
</gene>
<evidence type="ECO:0000313" key="6">
    <source>
        <dbReference type="Proteomes" id="UP000199421"/>
    </source>
</evidence>
<dbReference type="InterPro" id="IPR043519">
    <property type="entry name" value="NT_sf"/>
</dbReference>
<dbReference type="PANTHER" id="PTHR21262">
    <property type="entry name" value="GUANOSINE-3',5'-BIS DIPHOSPHATE 3'-PYROPHOSPHOHYDROLASE"/>
    <property type="match status" value="1"/>
</dbReference>
<dbReference type="SMART" id="SM00954">
    <property type="entry name" value="RelA_SpoT"/>
    <property type="match status" value="1"/>
</dbReference>
<dbReference type="FunFam" id="1.10.3210.10:FF:000001">
    <property type="entry name" value="GTP pyrophosphokinase RelA"/>
    <property type="match status" value="1"/>
</dbReference>
<comment type="function">
    <text evidence="2">In eubacteria ppGpp (guanosine 3'-diphosphate 5'-diphosphate) is a mediator of the stringent response that coordinates a variety of cellular activities in response to changes in nutritional abundance.</text>
</comment>
<dbReference type="SUPFAM" id="SSF81301">
    <property type="entry name" value="Nucleotidyltransferase"/>
    <property type="match status" value="1"/>
</dbReference>
<dbReference type="InterPro" id="IPR004811">
    <property type="entry name" value="RelA/Spo_fam"/>
</dbReference>
<dbReference type="InterPro" id="IPR033655">
    <property type="entry name" value="TGS_RelA/SpoT"/>
</dbReference>
<keyword evidence="6" id="KW-1185">Reference proteome</keyword>
<dbReference type="NCBIfam" id="TIGR00691">
    <property type="entry name" value="spoT_relA"/>
    <property type="match status" value="1"/>
</dbReference>
<dbReference type="CDD" id="cd00077">
    <property type="entry name" value="HDc"/>
    <property type="match status" value="1"/>
</dbReference>
<dbReference type="InterPro" id="IPR012675">
    <property type="entry name" value="Beta-grasp_dom_sf"/>
</dbReference>
<dbReference type="InterPro" id="IPR002912">
    <property type="entry name" value="ACT_dom"/>
</dbReference>
<evidence type="ECO:0000256" key="2">
    <source>
        <dbReference type="RuleBase" id="RU003847"/>
    </source>
</evidence>
<keyword evidence="5" id="KW-0418">Kinase</keyword>
<dbReference type="InterPro" id="IPR012676">
    <property type="entry name" value="TGS-like"/>
</dbReference>
<dbReference type="CDD" id="cd04876">
    <property type="entry name" value="ACT_RelA-SpoT"/>
    <property type="match status" value="1"/>
</dbReference>
<reference evidence="6" key="1">
    <citation type="submission" date="2016-10" db="EMBL/GenBank/DDBJ databases">
        <authorList>
            <person name="Varghese N."/>
            <person name="Submissions S."/>
        </authorList>
    </citation>
    <scope>NUCLEOTIDE SEQUENCE [LARGE SCALE GENOMIC DNA]</scope>
    <source>
        <strain evidence="6">DSM 18733</strain>
    </source>
</reference>
<dbReference type="FunFam" id="3.10.20.30:FF:000002">
    <property type="entry name" value="GTP pyrophosphokinase (RelA/SpoT)"/>
    <property type="match status" value="1"/>
</dbReference>
<dbReference type="SUPFAM" id="SSF81271">
    <property type="entry name" value="TGS-like"/>
    <property type="match status" value="1"/>
</dbReference>
<comment type="pathway">
    <text evidence="1">Purine metabolism.</text>
</comment>
<evidence type="ECO:0000256" key="1">
    <source>
        <dbReference type="ARBA" id="ARBA00025704"/>
    </source>
</evidence>
<dbReference type="Pfam" id="PF13328">
    <property type="entry name" value="HD_4"/>
    <property type="match status" value="1"/>
</dbReference>
<dbReference type="Gene3D" id="1.10.3210.10">
    <property type="entry name" value="Hypothetical protein af1432"/>
    <property type="match status" value="1"/>
</dbReference>
<proteinExistence type="inferred from homology"/>
<dbReference type="GO" id="GO:0016301">
    <property type="term" value="F:kinase activity"/>
    <property type="evidence" value="ECO:0007669"/>
    <property type="project" value="UniProtKB-KW"/>
</dbReference>
<dbReference type="InterPro" id="IPR045600">
    <property type="entry name" value="RelA/SpoT_AH_RIS"/>
</dbReference>
<dbReference type="InterPro" id="IPR006674">
    <property type="entry name" value="HD_domain"/>
</dbReference>
<dbReference type="InterPro" id="IPR004095">
    <property type="entry name" value="TGS"/>
</dbReference>
<feature type="domain" description="HD" evidence="3">
    <location>
        <begin position="60"/>
        <end position="159"/>
    </location>
</feature>
<dbReference type="CDD" id="cd01668">
    <property type="entry name" value="TGS_RSH"/>
    <property type="match status" value="1"/>
</dbReference>
<dbReference type="RefSeq" id="WP_093321688.1">
    <property type="nucleotide sequence ID" value="NZ_FOAF01000001.1"/>
</dbReference>
<dbReference type="EMBL" id="FOAF01000001">
    <property type="protein sequence ID" value="SEK96523.1"/>
    <property type="molecule type" value="Genomic_DNA"/>
</dbReference>
<dbReference type="SUPFAM" id="SSF55021">
    <property type="entry name" value="ACT-like"/>
    <property type="match status" value="1"/>
</dbReference>
<dbReference type="SMART" id="SM00471">
    <property type="entry name" value="HDc"/>
    <property type="match status" value="1"/>
</dbReference>
<sequence length="737" mass="83763">MKELVIDLEAEKKEILKRYRALLRACKPTLQKGDKQMIRRAFDMALENHKDMRRKSGEPYIYHPIAVAQIAAEEIGLGTTSIVCALLHDVVEDTEVSLEEIEQKFGKKVAKIIDGLTKIAGIFDPNSSIQAENFRKMLLTLADDVRVILIKLADRLHNMRTMEFMARDKQLKIASETSYLYAPLAHRLGLYAIKSELEDLSMKFTDPDTYKFIARKLNEKKAERERYIKEFIGPIQDILTEQGINASVFGRPKSIHSIWNKMRKKSIPFEEVYDLFAIRVIIDTTPDMEKAECWKAYSIVTDLYRPNPDRLRDWISSPKANGYESLHTTVMGAKGQWVEVQIRTKRMNEIAEKGFAAHWKYKESNSDSGLDQWIQKVRDILSNPESNALDFVDDFKMNLFSDEIFIFTPKGALIQLPLDATALDFAFEIHSDLGASCIGAKVNHKLVPLSHKLANGDQVEIITSNKQTPKEDWLNFVVTAKAKSKIKSALKEEKRRIAEDGKEILERKLKSIKITYNTDNLNKLSTFLKLPSTQDLFYKVAKSEIDLKQLKEFATAERSVDTSSGPSTRIDSHVDGLVKKIEKKDKETVLIGDDFQKLDYTLSACCNPIPGDDVFGFVTVNDGIKIHRTNCPNASKLMANYGYRIVKAKWTSQQELAFLTGLRIVGIDDVGLVNRITTVISQDFKINIRSITISSNQGIFEGSIMVYVNNTEHLDSLIKKLKQIKGITGITRFDSEQ</sequence>
<dbReference type="PROSITE" id="PS51880">
    <property type="entry name" value="TGS"/>
    <property type="match status" value="1"/>
</dbReference>
<dbReference type="GO" id="GO:0005886">
    <property type="term" value="C:plasma membrane"/>
    <property type="evidence" value="ECO:0007669"/>
    <property type="project" value="TreeGrafter"/>
</dbReference>
<comment type="similarity">
    <text evidence="2">Belongs to the relA/spoT family.</text>
</comment>
<evidence type="ECO:0000259" key="4">
    <source>
        <dbReference type="PROSITE" id="PS51880"/>
    </source>
</evidence>
<accession>A0A1H7LC18</accession>
<dbReference type="STRING" id="407022.SAMN05661044_01626"/>
<dbReference type="PANTHER" id="PTHR21262:SF31">
    <property type="entry name" value="GTP PYROPHOSPHOKINASE"/>
    <property type="match status" value="1"/>
</dbReference>